<feature type="chain" id="PRO_5012418824" evidence="2">
    <location>
        <begin position="28"/>
        <end position="70"/>
    </location>
</feature>
<feature type="transmembrane region" description="Helical" evidence="1">
    <location>
        <begin position="51"/>
        <end position="69"/>
    </location>
</feature>
<keyword evidence="3" id="KW-0934">Plastid</keyword>
<gene>
    <name evidence="3" type="primary">secG</name>
</gene>
<evidence type="ECO:0000313" key="3">
    <source>
        <dbReference type="EMBL" id="ARW66648.1"/>
    </source>
</evidence>
<geneLocation type="chloroplast" evidence="3"/>
<proteinExistence type="predicted"/>
<keyword evidence="2" id="KW-0732">Signal</keyword>
<keyword evidence="3" id="KW-0150">Chloroplast</keyword>
<keyword evidence="1" id="KW-0472">Membrane</keyword>
<keyword evidence="1" id="KW-0812">Transmembrane</keyword>
<keyword evidence="1" id="KW-1133">Transmembrane helix</keyword>
<name>A0A1Z1MKR3_9FLOR</name>
<sequence>MFIKIFWYIFSLLTILLIMLNSPSSSGLNNLSGQNKTLNFRPNQLVLQQLIGLNICIFFLLTILSLLYFN</sequence>
<dbReference type="EMBL" id="MF101443">
    <property type="protein sequence ID" value="ARW66648.1"/>
    <property type="molecule type" value="Genomic_DNA"/>
</dbReference>
<protein>
    <submittedName>
        <fullName evidence="3">Preprotein-translocase subunit g</fullName>
    </submittedName>
</protein>
<feature type="signal peptide" evidence="2">
    <location>
        <begin position="1"/>
        <end position="27"/>
    </location>
</feature>
<evidence type="ECO:0000256" key="1">
    <source>
        <dbReference type="SAM" id="Phobius"/>
    </source>
</evidence>
<dbReference type="GeneID" id="33359826"/>
<accession>A0A1Z1MKR3</accession>
<evidence type="ECO:0000256" key="2">
    <source>
        <dbReference type="SAM" id="SignalP"/>
    </source>
</evidence>
<dbReference type="AlphaFoldDB" id="A0A1Z1MKR3"/>
<dbReference type="RefSeq" id="YP_009397462.1">
    <property type="nucleotide sequence ID" value="NC_035287.1"/>
</dbReference>
<organism evidence="3">
    <name type="scientific">Dasyclonium flaccidum</name>
    <dbReference type="NCBI Taxonomy" id="2007274"/>
    <lineage>
        <taxon>Eukaryota</taxon>
        <taxon>Rhodophyta</taxon>
        <taxon>Florideophyceae</taxon>
        <taxon>Rhodymeniophycidae</taxon>
        <taxon>Ceramiales</taxon>
        <taxon>Rhodomelaceae</taxon>
        <taxon>Polyzonieae</taxon>
        <taxon>Dasyclonium</taxon>
    </lineage>
</organism>
<reference evidence="3" key="1">
    <citation type="journal article" date="2017" name="J. Phycol.">
        <title>Analysis of chloroplast genomes and a supermatrix inform reclassification of the Rhodomelaceae (Rhodophyta).</title>
        <authorList>
            <person name="Diaz-Tapia P."/>
            <person name="Maggs C.A."/>
            <person name="West J.A."/>
            <person name="Verbruggen H."/>
        </authorList>
    </citation>
    <scope>NUCLEOTIDE SEQUENCE</scope>
    <source>
        <strain evidence="3">PD1087</strain>
    </source>
</reference>